<gene>
    <name evidence="7" type="ORF">HII30_17820</name>
</gene>
<evidence type="ECO:0000313" key="8">
    <source>
        <dbReference type="Proteomes" id="UP000565468"/>
    </source>
</evidence>
<feature type="transmembrane region" description="Helical" evidence="5">
    <location>
        <begin position="12"/>
        <end position="34"/>
    </location>
</feature>
<keyword evidence="2" id="KW-0238">DNA-binding</keyword>
<keyword evidence="4" id="KW-0175">Coiled coil</keyword>
<dbReference type="AlphaFoldDB" id="A0A848MAP9"/>
<dbReference type="InterPro" id="IPR018060">
    <property type="entry name" value="HTH_AraC"/>
</dbReference>
<dbReference type="GO" id="GO:0003700">
    <property type="term" value="F:DNA-binding transcription factor activity"/>
    <property type="evidence" value="ECO:0007669"/>
    <property type="project" value="InterPro"/>
</dbReference>
<dbReference type="PRINTS" id="PR00032">
    <property type="entry name" value="HTHARAC"/>
</dbReference>
<keyword evidence="3" id="KW-0804">Transcription</keyword>
<feature type="transmembrane region" description="Helical" evidence="5">
    <location>
        <begin position="268"/>
        <end position="287"/>
    </location>
</feature>
<dbReference type="GO" id="GO:0043565">
    <property type="term" value="F:sequence-specific DNA binding"/>
    <property type="evidence" value="ECO:0007669"/>
    <property type="project" value="InterPro"/>
</dbReference>
<protein>
    <submittedName>
        <fullName evidence="7">Helix-turn-helix transcriptional regulator</fullName>
    </submittedName>
</protein>
<dbReference type="RefSeq" id="WP_169506396.1">
    <property type="nucleotide sequence ID" value="NZ_JABBPN010000020.1"/>
</dbReference>
<reference evidence="7 8" key="1">
    <citation type="submission" date="2020-04" db="EMBL/GenBank/DDBJ databases">
        <title>Paenibacillus algicola sp. nov., a novel marine bacterium producing alginate lyase.</title>
        <authorList>
            <person name="Huang H."/>
        </authorList>
    </citation>
    <scope>NUCLEOTIDE SEQUENCE [LARGE SCALE GENOMIC DNA]</scope>
    <source>
        <strain evidence="7 8">L7-75</strain>
    </source>
</reference>
<keyword evidence="5" id="KW-0472">Membrane</keyword>
<dbReference type="SMART" id="SM00342">
    <property type="entry name" value="HTH_ARAC"/>
    <property type="match status" value="1"/>
</dbReference>
<dbReference type="EMBL" id="JABBPN010000020">
    <property type="protein sequence ID" value="NMO97626.1"/>
    <property type="molecule type" value="Genomic_DNA"/>
</dbReference>
<dbReference type="InterPro" id="IPR009057">
    <property type="entry name" value="Homeodomain-like_sf"/>
</dbReference>
<feature type="domain" description="HTH araC/xylS-type" evidence="6">
    <location>
        <begin position="639"/>
        <end position="738"/>
    </location>
</feature>
<keyword evidence="5" id="KW-0812">Transmembrane</keyword>
<evidence type="ECO:0000256" key="3">
    <source>
        <dbReference type="ARBA" id="ARBA00023163"/>
    </source>
</evidence>
<keyword evidence="8" id="KW-1185">Reference proteome</keyword>
<dbReference type="SUPFAM" id="SSF46689">
    <property type="entry name" value="Homeodomain-like"/>
    <property type="match status" value="1"/>
</dbReference>
<feature type="coiled-coil region" evidence="4">
    <location>
        <begin position="320"/>
        <end position="350"/>
    </location>
</feature>
<evidence type="ECO:0000256" key="4">
    <source>
        <dbReference type="SAM" id="Coils"/>
    </source>
</evidence>
<comment type="caution">
    <text evidence="7">The sequence shown here is derived from an EMBL/GenBank/DDBJ whole genome shotgun (WGS) entry which is preliminary data.</text>
</comment>
<dbReference type="PROSITE" id="PS00041">
    <property type="entry name" value="HTH_ARAC_FAMILY_1"/>
    <property type="match status" value="1"/>
</dbReference>
<dbReference type="InterPro" id="IPR041522">
    <property type="entry name" value="CdaR_GGDEF"/>
</dbReference>
<name>A0A848MAP9_PAELE</name>
<dbReference type="PANTHER" id="PTHR43280:SF2">
    <property type="entry name" value="HTH-TYPE TRANSCRIPTIONAL REGULATOR EXSA"/>
    <property type="match status" value="1"/>
</dbReference>
<evidence type="ECO:0000259" key="6">
    <source>
        <dbReference type="PROSITE" id="PS01124"/>
    </source>
</evidence>
<evidence type="ECO:0000256" key="2">
    <source>
        <dbReference type="ARBA" id="ARBA00023125"/>
    </source>
</evidence>
<evidence type="ECO:0000313" key="7">
    <source>
        <dbReference type="EMBL" id="NMO97626.1"/>
    </source>
</evidence>
<dbReference type="Pfam" id="PF17853">
    <property type="entry name" value="GGDEF_2"/>
    <property type="match status" value="1"/>
</dbReference>
<dbReference type="PROSITE" id="PS01124">
    <property type="entry name" value="HTH_ARAC_FAMILY_2"/>
    <property type="match status" value="1"/>
</dbReference>
<dbReference type="Pfam" id="PF12833">
    <property type="entry name" value="HTH_18"/>
    <property type="match status" value="1"/>
</dbReference>
<dbReference type="Gene3D" id="1.10.10.60">
    <property type="entry name" value="Homeodomain-like"/>
    <property type="match status" value="2"/>
</dbReference>
<sequence length="747" mass="86996">MSLKKKWYKKTILSYLPTLYLTIAVIVLAAIFVVSEISLEEAKRTNHYSTKSIVDSLETPLKSVERRILEELRFGDALYYFFEWKGTGTNRLINFEANKSLRQLVTEYPVIHSIYLYRIKDGMVLSMNAFEPLKDFGDQAYIMSLAQQPSVGRSWSLPRIYKDSTGTEQQNVPVISLHKRTQLPMGNEGLIVINVSMNVLLKNIGQMIDPNTTYLHITAGEDQVVYTSPTPDRQAVMNTISSRYLQWKFESGIQSRVSFDSLQAISRIWIGLGVLCIVISFFYTLFITKRNYRPIENIIQQIQSFPDKRVAEKGLPTDEFSFIQKAIERLNDENMQYEAEVQEANQQKRKQWFLDILEHPDSFDEDKWQEISDRFGYPASFPFAAVTIIEIDHYAAFEEKYKKAYDQGLIKFAMSNVLHEYFHELSSLWPEWTRLNRMSVIHFAASAEQHEEWLARLEKFRVWVAVNLRLTVTIGLGEQAERWNELHRSYNEAVEALHFKMSRGSNRTLSYSETISQRSSNIHLYYQEMNALVHDFRLGHADWKERLQQLLSSLQHEVLTNEENLHLLHYFKSLLEQVLDQLPQPLQEQWKQQLLPEWDSLMSLEYMGDIVPRLLELLLGAYDSYLAHVQSKDTSLTIHSIRAFIEDNYNDPELSLHLISERFKLNSKYVSQLFKEQLGINFADFVMDLRIQHAKELLLSTNCSINEIAARVGYDIPLSFGRAFKKQVGVSPSDYRKNMAADTPRET</sequence>
<dbReference type="InterPro" id="IPR020449">
    <property type="entry name" value="Tscrpt_reg_AraC-type_HTH"/>
</dbReference>
<dbReference type="InterPro" id="IPR018062">
    <property type="entry name" value="HTH_AraC-typ_CS"/>
</dbReference>
<keyword evidence="1" id="KW-0805">Transcription regulation</keyword>
<accession>A0A848MAP9</accession>
<dbReference type="PANTHER" id="PTHR43280">
    <property type="entry name" value="ARAC-FAMILY TRANSCRIPTIONAL REGULATOR"/>
    <property type="match status" value="1"/>
</dbReference>
<proteinExistence type="predicted"/>
<evidence type="ECO:0000256" key="1">
    <source>
        <dbReference type="ARBA" id="ARBA00023015"/>
    </source>
</evidence>
<keyword evidence="5" id="KW-1133">Transmembrane helix</keyword>
<dbReference type="Proteomes" id="UP000565468">
    <property type="component" value="Unassembled WGS sequence"/>
</dbReference>
<evidence type="ECO:0000256" key="5">
    <source>
        <dbReference type="SAM" id="Phobius"/>
    </source>
</evidence>
<organism evidence="7 8">
    <name type="scientific">Paenibacillus lemnae</name>
    <dbReference type="NCBI Taxonomy" id="1330551"/>
    <lineage>
        <taxon>Bacteria</taxon>
        <taxon>Bacillati</taxon>
        <taxon>Bacillota</taxon>
        <taxon>Bacilli</taxon>
        <taxon>Bacillales</taxon>
        <taxon>Paenibacillaceae</taxon>
        <taxon>Paenibacillus</taxon>
    </lineage>
</organism>